<name>A0ACB5S7L9_9PEZI</name>
<keyword evidence="2" id="KW-1185">Reference proteome</keyword>
<evidence type="ECO:0000313" key="1">
    <source>
        <dbReference type="EMBL" id="GME28757.1"/>
    </source>
</evidence>
<dbReference type="EMBL" id="BSXG01000052">
    <property type="protein sequence ID" value="GME28757.1"/>
    <property type="molecule type" value="Genomic_DNA"/>
</dbReference>
<accession>A0ACB5S7L9</accession>
<sequence>MTSSVQSLKDDMAGQEDSYDFLDSSGVLVPSDDDGAETVSSGSFALLNSNLEETRSVNGDELDELASDDEHETPEPVFQPSDSGITTRPDIRTPEASTLAEKPREIVDVNEIHIIQPIVRPYDSQWAGMSGNSMDELKYTVSKDLFDRTGSFRILFAGFPFSMPNDTKSPEHMITEKLAAALSVGQPESRTAKTYTTGVRMSSFGSDVMLKEIFNYDDQTSDMFTKSIPTALPDLVVMCNQSMDLVRLEDESLLGLRAVMDDRGVPILNISLSNPTGGYFSFSPNSKSLRICLKSGEEEIAVVPVDLNTFLNLDDAQLNRHLACICVGSDGEREDSNDKTEEEEDKKKEKMLWFKKSMDRVQSAVRARPAWSLLVVGLLLSSMVAMMVGGSYFPGSVQNGAIEKADQAAALNSAVQAFTGAKTDVSVIQRDSGPNATADSPAKSRSDEVSSKDTATKSVSIVEHPFSPRANDSDKFKLHIIGDYHFVLTPPKSWASLWKAPKLFIRIYRGSEEVPFETEKLVDGVHAVRLDHKDAYGTLNVTVSTSRSKMEQNLTVDFGSPWLKISSWTNRMKTDVAVAQLNAKNTSLALYKGLELFRGASKNITDVVLHSTDSATQKALQLFNKTFAASTQLCDGCRKKHQDMTKSLISAAKQLDLVKPVHRARRNAARLARKLSEKTKSLRSKKQEHEHEKSKGKGKSKKERPCGKKARP</sequence>
<reference evidence="1" key="1">
    <citation type="submission" date="2024-09" db="EMBL/GenBank/DDBJ databases">
        <title>Draft Genome Sequences of Neofusicoccum parvum.</title>
        <authorList>
            <person name="Ashida A."/>
            <person name="Camagna M."/>
            <person name="Tanaka A."/>
            <person name="Takemoto D."/>
        </authorList>
    </citation>
    <scope>NUCLEOTIDE SEQUENCE</scope>
    <source>
        <strain evidence="1">PPO83</strain>
    </source>
</reference>
<proteinExistence type="predicted"/>
<protein>
    <submittedName>
        <fullName evidence="1">Uncharacterized protein</fullName>
    </submittedName>
</protein>
<gene>
    <name evidence="1" type="primary">g6703</name>
    <name evidence="1" type="ORF">NpPPO83_00006703</name>
</gene>
<organism evidence="1 2">
    <name type="scientific">Neofusicoccum parvum</name>
    <dbReference type="NCBI Taxonomy" id="310453"/>
    <lineage>
        <taxon>Eukaryota</taxon>
        <taxon>Fungi</taxon>
        <taxon>Dikarya</taxon>
        <taxon>Ascomycota</taxon>
        <taxon>Pezizomycotina</taxon>
        <taxon>Dothideomycetes</taxon>
        <taxon>Dothideomycetes incertae sedis</taxon>
        <taxon>Botryosphaeriales</taxon>
        <taxon>Botryosphaeriaceae</taxon>
        <taxon>Neofusicoccum</taxon>
    </lineage>
</organism>
<comment type="caution">
    <text evidence="1">The sequence shown here is derived from an EMBL/GenBank/DDBJ whole genome shotgun (WGS) entry which is preliminary data.</text>
</comment>
<evidence type="ECO:0000313" key="2">
    <source>
        <dbReference type="Proteomes" id="UP001165186"/>
    </source>
</evidence>
<dbReference type="Proteomes" id="UP001165186">
    <property type="component" value="Unassembled WGS sequence"/>
</dbReference>